<feature type="compositionally biased region" description="Low complexity" evidence="1">
    <location>
        <begin position="73"/>
        <end position="86"/>
    </location>
</feature>
<feature type="compositionally biased region" description="Acidic residues" evidence="1">
    <location>
        <begin position="240"/>
        <end position="260"/>
    </location>
</feature>
<name>A0A9W8CR47_9FUNG</name>
<sequence length="479" mass="53272">MTSRHSHHKENMDFSSQSPPPKRLRSRSSSTARISPPESTEPTSILSQPATQGRARLTVSFANMHIGPDRVASDVSSCSEYASSDASDSDTDAEDQPSDLAADDALPCTPPNNTQGAEEIQSWGNAKQKLSVPSLIRMAHRTMAHIVADRESDITRYLLLHGDAKPHADVLRNDRFVRDYTRGMVSWPSTGIYRYIEHIREKSFYPCMGVDPMRACEPGFVDIDLEEPGAEWETRQIAAFEDDSDDDNNDDGSDDIDECTSDSGYTGVDEASDCDKEEAISDSTRNGGIGLVIRRIEDNTDSTRPRLLTAQQLYYPELLEPRHSRVPLPDEFSNTKPSHISSRYQPLIDMTRAQVLTQTLRRSTNTAESPLPAVSEFVSQTVAHEAVSGVVHTWEKLRDLWSQGTKANGRLPVLGTVGCGWITMLNSALAAGIPEEVVARAYHRLVKLCDVPSQSQDRTMANTMWAAKYRNKRKYDPEE</sequence>
<comment type="caution">
    <text evidence="2">The sequence shown here is derived from an EMBL/GenBank/DDBJ whole genome shotgun (WGS) entry which is preliminary data.</text>
</comment>
<dbReference type="EMBL" id="JANBOJ010000079">
    <property type="protein sequence ID" value="KAJ1723145.1"/>
    <property type="molecule type" value="Genomic_DNA"/>
</dbReference>
<feature type="region of interest" description="Disordered" evidence="1">
    <location>
        <begin position="239"/>
        <end position="281"/>
    </location>
</feature>
<feature type="compositionally biased region" description="Acidic residues" evidence="1">
    <location>
        <begin position="87"/>
        <end position="97"/>
    </location>
</feature>
<protein>
    <submittedName>
        <fullName evidence="2">Uncharacterized protein</fullName>
    </submittedName>
</protein>
<evidence type="ECO:0000313" key="2">
    <source>
        <dbReference type="EMBL" id="KAJ1723145.1"/>
    </source>
</evidence>
<feature type="region of interest" description="Disordered" evidence="1">
    <location>
        <begin position="1"/>
        <end position="52"/>
    </location>
</feature>
<evidence type="ECO:0000313" key="3">
    <source>
        <dbReference type="Proteomes" id="UP001149813"/>
    </source>
</evidence>
<keyword evidence="3" id="KW-1185">Reference proteome</keyword>
<organism evidence="2 3">
    <name type="scientific">Coemansia erecta</name>
    <dbReference type="NCBI Taxonomy" id="147472"/>
    <lineage>
        <taxon>Eukaryota</taxon>
        <taxon>Fungi</taxon>
        <taxon>Fungi incertae sedis</taxon>
        <taxon>Zoopagomycota</taxon>
        <taxon>Kickxellomycotina</taxon>
        <taxon>Kickxellomycetes</taxon>
        <taxon>Kickxellales</taxon>
        <taxon>Kickxellaceae</taxon>
        <taxon>Coemansia</taxon>
    </lineage>
</organism>
<reference evidence="2" key="1">
    <citation type="submission" date="2022-07" db="EMBL/GenBank/DDBJ databases">
        <title>Phylogenomic reconstructions and comparative analyses of Kickxellomycotina fungi.</title>
        <authorList>
            <person name="Reynolds N.K."/>
            <person name="Stajich J.E."/>
            <person name="Barry K."/>
            <person name="Grigoriev I.V."/>
            <person name="Crous P."/>
            <person name="Smith M.E."/>
        </authorList>
    </citation>
    <scope>NUCLEOTIDE SEQUENCE</scope>
    <source>
        <strain evidence="2">NBRC 32514</strain>
    </source>
</reference>
<dbReference type="AlphaFoldDB" id="A0A9W8CR47"/>
<dbReference type="OrthoDB" id="5591498at2759"/>
<dbReference type="Proteomes" id="UP001149813">
    <property type="component" value="Unassembled WGS sequence"/>
</dbReference>
<feature type="compositionally biased region" description="Polar residues" evidence="1">
    <location>
        <begin position="31"/>
        <end position="51"/>
    </location>
</feature>
<gene>
    <name evidence="2" type="ORF">LPJ53_002509</name>
</gene>
<evidence type="ECO:0000256" key="1">
    <source>
        <dbReference type="SAM" id="MobiDB-lite"/>
    </source>
</evidence>
<accession>A0A9W8CR47</accession>
<proteinExistence type="predicted"/>
<feature type="region of interest" description="Disordered" evidence="1">
    <location>
        <begin position="69"/>
        <end position="117"/>
    </location>
</feature>